<reference evidence="3 4" key="1">
    <citation type="journal article" date="2019" name="Int. J. Syst. Evol. Microbiol.">
        <title>The Global Catalogue of Microorganisms (GCM) 10K type strain sequencing project: providing services to taxonomists for standard genome sequencing and annotation.</title>
        <authorList>
            <consortium name="The Broad Institute Genomics Platform"/>
            <consortium name="The Broad Institute Genome Sequencing Center for Infectious Disease"/>
            <person name="Wu L."/>
            <person name="Ma J."/>
        </authorList>
    </citation>
    <scope>NUCLEOTIDE SEQUENCE [LARGE SCALE GENOMIC DNA]</scope>
    <source>
        <strain evidence="3 4">JCM 3146</strain>
    </source>
</reference>
<dbReference type="PANTHER" id="PTHR46553">
    <property type="entry name" value="ADENINE NUCLEOTIDE ALPHA HYDROLASES-LIKE SUPERFAMILY PROTEIN"/>
    <property type="match status" value="1"/>
</dbReference>
<keyword evidence="4" id="KW-1185">Reference proteome</keyword>
<proteinExistence type="inferred from homology"/>
<gene>
    <name evidence="3" type="ORF">GCM10010151_00710</name>
</gene>
<dbReference type="PANTHER" id="PTHR46553:SF3">
    <property type="entry name" value="ADENINE NUCLEOTIDE ALPHA HYDROLASES-LIKE SUPERFAMILY PROTEIN"/>
    <property type="match status" value="1"/>
</dbReference>
<dbReference type="Gene3D" id="3.40.50.620">
    <property type="entry name" value="HUPs"/>
    <property type="match status" value="2"/>
</dbReference>
<name>A0ABN0VQY3_9ACTN</name>
<dbReference type="Pfam" id="PF00582">
    <property type="entry name" value="Usp"/>
    <property type="match status" value="2"/>
</dbReference>
<comment type="similarity">
    <text evidence="1">Belongs to the universal stress protein A family.</text>
</comment>
<dbReference type="PRINTS" id="PR01438">
    <property type="entry name" value="UNVRSLSTRESS"/>
</dbReference>
<sequence>MATSDGSYVLVGFDGSPGAERALRRAVGEARRRRLPLAVCHAWHWPYPVPPSGPEALETARRMGRHTLDHGVFVAKQLCPALTVRPRFATGPASAVLIEESENAALAVVGSHGRGGFAGLGAGSTALHLAAYGHCPVLVMRDDPEPDGPIVVGVDGSPAGEAALAFAFEEAALRGRPVRAVFACWEADAIASAEMGMLRDPEQLRMLGAARLERTVCPWREKYPSVETETRLVMRTPRHALLEAAGDAGLLVVGDRGLGGLPGLRLGSVSHAVLVHAPCSVAIVRPRR</sequence>
<evidence type="ECO:0000313" key="3">
    <source>
        <dbReference type="EMBL" id="GAA0314489.1"/>
    </source>
</evidence>
<feature type="domain" description="UspA" evidence="2">
    <location>
        <begin position="9"/>
        <end position="141"/>
    </location>
</feature>
<dbReference type="InterPro" id="IPR006015">
    <property type="entry name" value="Universal_stress_UspA"/>
</dbReference>
<dbReference type="InterPro" id="IPR006016">
    <property type="entry name" value="UspA"/>
</dbReference>
<evidence type="ECO:0000256" key="1">
    <source>
        <dbReference type="ARBA" id="ARBA00008791"/>
    </source>
</evidence>
<dbReference type="InterPro" id="IPR014729">
    <property type="entry name" value="Rossmann-like_a/b/a_fold"/>
</dbReference>
<comment type="caution">
    <text evidence="3">The sequence shown here is derived from an EMBL/GenBank/DDBJ whole genome shotgun (WGS) entry which is preliminary data.</text>
</comment>
<dbReference type="EMBL" id="BAAABM010000002">
    <property type="protein sequence ID" value="GAA0314489.1"/>
    <property type="molecule type" value="Genomic_DNA"/>
</dbReference>
<accession>A0ABN0VQY3</accession>
<dbReference type="RefSeq" id="WP_252809694.1">
    <property type="nucleotide sequence ID" value="NZ_BAAABM010000002.1"/>
</dbReference>
<organism evidence="3 4">
    <name type="scientific">Actinoallomurus spadix</name>
    <dbReference type="NCBI Taxonomy" id="79912"/>
    <lineage>
        <taxon>Bacteria</taxon>
        <taxon>Bacillati</taxon>
        <taxon>Actinomycetota</taxon>
        <taxon>Actinomycetes</taxon>
        <taxon>Streptosporangiales</taxon>
        <taxon>Thermomonosporaceae</taxon>
        <taxon>Actinoallomurus</taxon>
    </lineage>
</organism>
<dbReference type="Proteomes" id="UP001501822">
    <property type="component" value="Unassembled WGS sequence"/>
</dbReference>
<evidence type="ECO:0000259" key="2">
    <source>
        <dbReference type="Pfam" id="PF00582"/>
    </source>
</evidence>
<feature type="domain" description="UspA" evidence="2">
    <location>
        <begin position="149"/>
        <end position="285"/>
    </location>
</feature>
<protein>
    <submittedName>
        <fullName evidence="3">Universal stress protein</fullName>
    </submittedName>
</protein>
<evidence type="ECO:0000313" key="4">
    <source>
        <dbReference type="Proteomes" id="UP001501822"/>
    </source>
</evidence>
<dbReference type="SUPFAM" id="SSF52402">
    <property type="entry name" value="Adenine nucleotide alpha hydrolases-like"/>
    <property type="match status" value="2"/>
</dbReference>